<feature type="transmembrane region" description="Helical" evidence="5">
    <location>
        <begin position="355"/>
        <end position="377"/>
    </location>
</feature>
<feature type="transmembrane region" description="Helical" evidence="5">
    <location>
        <begin position="50"/>
        <end position="68"/>
    </location>
</feature>
<feature type="domain" description="SLC26A/SulP transporter" evidence="6">
    <location>
        <begin position="20"/>
        <end position="393"/>
    </location>
</feature>
<feature type="transmembrane region" description="Helical" evidence="5">
    <location>
        <begin position="389"/>
        <end position="422"/>
    </location>
</feature>
<feature type="transmembrane region" description="Helical" evidence="5">
    <location>
        <begin position="256"/>
        <end position="277"/>
    </location>
</feature>
<keyword evidence="8" id="KW-1185">Reference proteome</keyword>
<dbReference type="PANTHER" id="PTHR43310">
    <property type="entry name" value="SULFATE TRANSPORTER YBAR-RELATED"/>
    <property type="match status" value="1"/>
</dbReference>
<evidence type="ECO:0000256" key="3">
    <source>
        <dbReference type="ARBA" id="ARBA00022989"/>
    </source>
</evidence>
<dbReference type="InterPro" id="IPR011547">
    <property type="entry name" value="SLC26A/SulP_dom"/>
</dbReference>
<evidence type="ECO:0000256" key="5">
    <source>
        <dbReference type="SAM" id="Phobius"/>
    </source>
</evidence>
<dbReference type="InterPro" id="IPR052706">
    <property type="entry name" value="Membrane-Transporter-like"/>
</dbReference>
<sequence length="515" mass="57520">MKNITKFLVSVISSLFLLYTLTILDFLSFGTKLIKPTCHNVNIENFNMTVFTYTTIVSQILFGAFSGIKSGICGGAIIESQPIAQEIHEYCESNTDNVTDCISNIYACLVISTLCFSLISLLLSYFGAGRIFEYIPKTALYGVMCSIGMALVKCGVLEIYRSEDSLEKNHIHLCMLIAALLCLLAFYIDEKYPGYIFFIPCYSILIVVVFYIVVYALGFDMQTLREYELIPTSEDAKVSIKTFTEYISLGSIRFSIILGCLKNIVGLALFNLIHITVNVPGFVNEMKIQSDINHEFKTQGIANLATAFTGYPSYFICSSSIFFNKSGGTKKIHAIIGGFALIPLVFVGPKSREFLPCILLSFIPIYIGGCFIISNFISLLTQISMLDLAVILVSTLVGFFVDPVMGLLAGSSINAFIVLYYYSVGLRTKAELASVDQDYEVIKIEFLSYFMTTEILKDRLSINKGNVLIDLTNCKYFDLESNSILENYISNFEGNIRISGTPINLYTHKFKDYMM</sequence>
<protein>
    <recommendedName>
        <fullName evidence="6">SLC26A/SulP transporter domain-containing protein</fullName>
    </recommendedName>
</protein>
<comment type="caution">
    <text evidence="7">The sequence shown here is derived from an EMBL/GenBank/DDBJ whole genome shotgun (WGS) entry which is preliminary data.</text>
</comment>
<evidence type="ECO:0000256" key="1">
    <source>
        <dbReference type="ARBA" id="ARBA00004141"/>
    </source>
</evidence>
<feature type="transmembrane region" description="Helical" evidence="5">
    <location>
        <begin position="332"/>
        <end position="348"/>
    </location>
</feature>
<keyword evidence="2 5" id="KW-0812">Transmembrane</keyword>
<dbReference type="AlphaFoldDB" id="A0A9P6GY21"/>
<feature type="transmembrane region" description="Helical" evidence="5">
    <location>
        <begin position="105"/>
        <end position="127"/>
    </location>
</feature>
<evidence type="ECO:0000256" key="2">
    <source>
        <dbReference type="ARBA" id="ARBA00022692"/>
    </source>
</evidence>
<dbReference type="OrthoDB" id="2190497at2759"/>
<name>A0A9P6GY21_9MICR</name>
<evidence type="ECO:0000313" key="7">
    <source>
        <dbReference type="EMBL" id="KAF9760585.1"/>
    </source>
</evidence>
<evidence type="ECO:0000259" key="6">
    <source>
        <dbReference type="Pfam" id="PF00916"/>
    </source>
</evidence>
<evidence type="ECO:0000256" key="4">
    <source>
        <dbReference type="ARBA" id="ARBA00023136"/>
    </source>
</evidence>
<feature type="transmembrane region" description="Helical" evidence="5">
    <location>
        <begin position="171"/>
        <end position="188"/>
    </location>
</feature>
<feature type="transmembrane region" description="Helical" evidence="5">
    <location>
        <begin position="194"/>
        <end position="217"/>
    </location>
</feature>
<comment type="subcellular location">
    <subcellularLocation>
        <location evidence="1">Membrane</location>
        <topology evidence="1">Multi-pass membrane protein</topology>
    </subcellularLocation>
</comment>
<proteinExistence type="predicted"/>
<keyword evidence="3 5" id="KW-1133">Transmembrane helix</keyword>
<reference evidence="7 8" key="1">
    <citation type="journal article" date="2020" name="Genome Biol. Evol.">
        <title>Comparative genomics of strictly vertically transmitted, feminizing microsporidia endosymbionts of amphipod crustaceans.</title>
        <authorList>
            <person name="Cormier A."/>
            <person name="Chebbi M.A."/>
            <person name="Giraud I."/>
            <person name="Wattier R."/>
            <person name="Teixeira M."/>
            <person name="Gilbert C."/>
            <person name="Rigaud T."/>
            <person name="Cordaux R."/>
        </authorList>
    </citation>
    <scope>NUCLEOTIDE SEQUENCE [LARGE SCALE GENOMIC DNA]</scope>
    <source>
        <strain evidence="7 8">Ou3-Ou53</strain>
    </source>
</reference>
<feature type="transmembrane region" description="Helical" evidence="5">
    <location>
        <begin position="7"/>
        <end position="30"/>
    </location>
</feature>
<organism evidence="7 8">
    <name type="scientific">Nosema granulosis</name>
    <dbReference type="NCBI Taxonomy" id="83296"/>
    <lineage>
        <taxon>Eukaryota</taxon>
        <taxon>Fungi</taxon>
        <taxon>Fungi incertae sedis</taxon>
        <taxon>Microsporidia</taxon>
        <taxon>Nosematidae</taxon>
        <taxon>Nosema</taxon>
    </lineage>
</organism>
<dbReference type="Pfam" id="PF00916">
    <property type="entry name" value="Sulfate_transp"/>
    <property type="match status" value="1"/>
</dbReference>
<keyword evidence="4 5" id="KW-0472">Membrane</keyword>
<feature type="transmembrane region" description="Helical" evidence="5">
    <location>
        <begin position="139"/>
        <end position="159"/>
    </location>
</feature>
<dbReference type="Proteomes" id="UP000740883">
    <property type="component" value="Unassembled WGS sequence"/>
</dbReference>
<dbReference type="EMBL" id="SBJO01000580">
    <property type="protein sequence ID" value="KAF9760585.1"/>
    <property type="molecule type" value="Genomic_DNA"/>
</dbReference>
<accession>A0A9P6GY21</accession>
<dbReference type="PANTHER" id="PTHR43310:SF4">
    <property type="entry name" value="AFR304WP"/>
    <property type="match status" value="1"/>
</dbReference>
<dbReference type="GO" id="GO:0016020">
    <property type="term" value="C:membrane"/>
    <property type="evidence" value="ECO:0007669"/>
    <property type="project" value="UniProtKB-SubCell"/>
</dbReference>
<evidence type="ECO:0000313" key="8">
    <source>
        <dbReference type="Proteomes" id="UP000740883"/>
    </source>
</evidence>
<gene>
    <name evidence="7" type="ORF">NGRA_3104</name>
</gene>